<dbReference type="Proteomes" id="UP000440578">
    <property type="component" value="Unassembled WGS sequence"/>
</dbReference>
<evidence type="ECO:0000256" key="1">
    <source>
        <dbReference type="ARBA" id="ARBA00003195"/>
    </source>
</evidence>
<name>A0A6A4W7Q6_AMPAM</name>
<comment type="function">
    <text evidence="1">Accessory subunit of the mitochondrial membrane respiratory chain NADH dehydrogenase (Complex I), that is believed not to be involved in catalysis. Complex I functions in the transfer of electrons from NADH to the respiratory chain. The immediate electron acceptor for the enzyme is believed to be ubiquinone.</text>
</comment>
<evidence type="ECO:0000256" key="4">
    <source>
        <dbReference type="ARBA" id="ARBA00011533"/>
    </source>
</evidence>
<evidence type="ECO:0000256" key="10">
    <source>
        <dbReference type="ARBA" id="ARBA00022990"/>
    </source>
</evidence>
<dbReference type="GO" id="GO:0005743">
    <property type="term" value="C:mitochondrial inner membrane"/>
    <property type="evidence" value="ECO:0007669"/>
    <property type="project" value="UniProtKB-SubCell"/>
</dbReference>
<comment type="caution">
    <text evidence="16">The sequence shown here is derived from an EMBL/GenBank/DDBJ whole genome shotgun (WGS) entry which is preliminary data.</text>
</comment>
<evidence type="ECO:0000256" key="11">
    <source>
        <dbReference type="ARBA" id="ARBA00023128"/>
    </source>
</evidence>
<dbReference type="EMBL" id="VIIS01001180">
    <property type="protein sequence ID" value="KAF0301259.1"/>
    <property type="molecule type" value="Genomic_DNA"/>
</dbReference>
<keyword evidence="10" id="KW-0007">Acetylation</keyword>
<comment type="subunit">
    <text evidence="4">Complex I is composed of 45 different subunits.</text>
</comment>
<dbReference type="GO" id="GO:0006120">
    <property type="term" value="P:mitochondrial electron transport, NADH to ubiquinone"/>
    <property type="evidence" value="ECO:0007669"/>
    <property type="project" value="TreeGrafter"/>
</dbReference>
<keyword evidence="9" id="KW-0249">Electron transport</keyword>
<evidence type="ECO:0000313" key="17">
    <source>
        <dbReference type="Proteomes" id="UP000440578"/>
    </source>
</evidence>
<sequence>MPPRPLVEHRDISPIMQMLRNALLGRKATPAVRFPDSQAVAPRTQPPPELPDGPFHKLSANYYFTRDARREVMPPVLLAENTGAALLTAKKSKKEKKKEKEAAAAAAETDAGAQVSTAAASAVPRPGQPYVWDGRVEV</sequence>
<comment type="similarity">
    <text evidence="3">Belongs to the complex I NDUFA7 subunit family.</text>
</comment>
<evidence type="ECO:0000256" key="5">
    <source>
        <dbReference type="ARBA" id="ARBA00016383"/>
    </source>
</evidence>
<dbReference type="PANTHER" id="PTHR12485:SF1">
    <property type="entry name" value="NADH DEHYDROGENASE [UBIQUINONE] 1 ALPHA SUBCOMPLEX SUBUNIT 7"/>
    <property type="match status" value="1"/>
</dbReference>
<dbReference type="InterPro" id="IPR009947">
    <property type="entry name" value="NDUA7"/>
</dbReference>
<evidence type="ECO:0000256" key="8">
    <source>
        <dbReference type="ARBA" id="ARBA00022792"/>
    </source>
</evidence>
<feature type="region of interest" description="Disordered" evidence="15">
    <location>
        <begin position="37"/>
        <end position="56"/>
    </location>
</feature>
<evidence type="ECO:0000256" key="14">
    <source>
        <dbReference type="ARBA" id="ARBA00033401"/>
    </source>
</evidence>
<feature type="compositionally biased region" description="Low complexity" evidence="15">
    <location>
        <begin position="103"/>
        <end position="123"/>
    </location>
</feature>
<gene>
    <name evidence="16" type="primary">Ndufa7</name>
    <name evidence="16" type="ORF">FJT64_026400</name>
</gene>
<keyword evidence="6" id="KW-0813">Transport</keyword>
<keyword evidence="11" id="KW-0496">Mitochondrion</keyword>
<evidence type="ECO:0000256" key="3">
    <source>
        <dbReference type="ARBA" id="ARBA00005482"/>
    </source>
</evidence>
<keyword evidence="17" id="KW-1185">Reference proteome</keyword>
<dbReference type="AlphaFoldDB" id="A0A6A4W7Q6"/>
<evidence type="ECO:0000256" key="7">
    <source>
        <dbReference type="ARBA" id="ARBA00022660"/>
    </source>
</evidence>
<dbReference type="OrthoDB" id="10063829at2759"/>
<organism evidence="16 17">
    <name type="scientific">Amphibalanus amphitrite</name>
    <name type="common">Striped barnacle</name>
    <name type="synonym">Balanus amphitrite</name>
    <dbReference type="NCBI Taxonomy" id="1232801"/>
    <lineage>
        <taxon>Eukaryota</taxon>
        <taxon>Metazoa</taxon>
        <taxon>Ecdysozoa</taxon>
        <taxon>Arthropoda</taxon>
        <taxon>Crustacea</taxon>
        <taxon>Multicrustacea</taxon>
        <taxon>Cirripedia</taxon>
        <taxon>Thoracica</taxon>
        <taxon>Thoracicalcarea</taxon>
        <taxon>Balanomorpha</taxon>
        <taxon>Balanoidea</taxon>
        <taxon>Balanidae</taxon>
        <taxon>Amphibalaninae</taxon>
        <taxon>Amphibalanus</taxon>
    </lineage>
</organism>
<feature type="region of interest" description="Disordered" evidence="15">
    <location>
        <begin position="90"/>
        <end position="138"/>
    </location>
</feature>
<evidence type="ECO:0000256" key="2">
    <source>
        <dbReference type="ARBA" id="ARBA00004443"/>
    </source>
</evidence>
<evidence type="ECO:0000256" key="15">
    <source>
        <dbReference type="SAM" id="MobiDB-lite"/>
    </source>
</evidence>
<comment type="subcellular location">
    <subcellularLocation>
        <location evidence="2">Mitochondrion inner membrane</location>
        <topology evidence="2">Peripheral membrane protein</topology>
        <orientation evidence="2">Matrix side</orientation>
    </subcellularLocation>
</comment>
<evidence type="ECO:0000256" key="13">
    <source>
        <dbReference type="ARBA" id="ARBA00030360"/>
    </source>
</evidence>
<keyword evidence="16" id="KW-0830">Ubiquinone</keyword>
<evidence type="ECO:0000256" key="9">
    <source>
        <dbReference type="ARBA" id="ARBA00022982"/>
    </source>
</evidence>
<keyword evidence="12" id="KW-0472">Membrane</keyword>
<dbReference type="Pfam" id="PF07347">
    <property type="entry name" value="CI-B14_5a"/>
    <property type="match status" value="1"/>
</dbReference>
<dbReference type="PANTHER" id="PTHR12485">
    <property type="entry name" value="NADH-UBIQUINONE OXIDOREDUCTASE SUBUNIT B"/>
    <property type="match status" value="1"/>
</dbReference>
<keyword evidence="8" id="KW-0999">Mitochondrion inner membrane</keyword>
<evidence type="ECO:0000256" key="6">
    <source>
        <dbReference type="ARBA" id="ARBA00022448"/>
    </source>
</evidence>
<evidence type="ECO:0000313" key="16">
    <source>
        <dbReference type="EMBL" id="KAF0301259.1"/>
    </source>
</evidence>
<keyword evidence="7" id="KW-0679">Respiratory chain</keyword>
<evidence type="ECO:0000256" key="12">
    <source>
        <dbReference type="ARBA" id="ARBA00023136"/>
    </source>
</evidence>
<proteinExistence type="inferred from homology"/>
<accession>A0A6A4W7Q6</accession>
<protein>
    <recommendedName>
        <fullName evidence="5">NADH dehydrogenase [ubiquinone] 1 alpha subcomplex subunit 7</fullName>
    </recommendedName>
    <alternativeName>
        <fullName evidence="14">Complex I-B14.5a</fullName>
    </alternativeName>
    <alternativeName>
        <fullName evidence="13">NADH-ubiquinone oxidoreductase subunit B14.5a</fullName>
    </alternativeName>
</protein>
<reference evidence="16 17" key="1">
    <citation type="submission" date="2019-07" db="EMBL/GenBank/DDBJ databases">
        <title>Draft genome assembly of a fouling barnacle, Amphibalanus amphitrite (Darwin, 1854): The first reference genome for Thecostraca.</title>
        <authorList>
            <person name="Kim W."/>
        </authorList>
    </citation>
    <scope>NUCLEOTIDE SEQUENCE [LARGE SCALE GENOMIC DNA]</scope>
    <source>
        <strain evidence="16">SNU_AA5</strain>
        <tissue evidence="16">Soma without cirri and trophi</tissue>
    </source>
</reference>